<feature type="active site" description="Proton acceptor" evidence="7">
    <location>
        <position position="50"/>
    </location>
</feature>
<dbReference type="GO" id="GO:0009245">
    <property type="term" value="P:lipid A biosynthetic process"/>
    <property type="evidence" value="ECO:0007669"/>
    <property type="project" value="TreeGrafter"/>
</dbReference>
<comment type="function">
    <text evidence="9">Involved in lipopolysaccharide (LPS) biosynthesis. Catalyzes the transfer of 3-deoxy-D-manno-octulosonate (Kdo) residue(s) from CMP-Kdo to lipid IV(A), the tetraacyldisaccharide-1,4'-bisphosphate precursor of lipid A.</text>
</comment>
<accession>Q30TF4</accession>
<sequence length="375" mass="43217">MLYLIALPLLVYLSFKQKYKESIPARFFLFKNPKFKSSGGIWFHACSLGEARALKPVLDLLSGCDIKITTITQTGQVEALRYSVDVRYLPYEMFLPFWIKRQDFLIVLEAEFWFLLFSVAKAKGARVILLNARISEKSAKKYLQFAWFYKKLLSHVEIIYAQSQVDKNRFLALGAKNIEVIGNIKLSANISKTKEYKKPKVEVITAGSTHEGEEESILKSFVEYKKQSDAKLFMVPRHPERFQAVFELMRRYCDKNSLTLSRFSNDKEFDTDMVLVDAMGELNNIYAISDIAILGGAFRKDIGGHNPLEPAYFGCKIITGKHFFHQSELFKYVYHVQYVEPSEIHKALMASRDLPPSMVEEKTDLKPVIDRILKN</sequence>
<dbReference type="Gene3D" id="3.40.50.11720">
    <property type="entry name" value="3-Deoxy-D-manno-octulosonic-acid transferase, N-terminal domain"/>
    <property type="match status" value="1"/>
</dbReference>
<protein>
    <recommendedName>
        <fullName evidence="3 9">3-deoxy-D-manno-octulosonic acid transferase</fullName>
        <shortName evidence="9">Kdo transferase</shortName>
        <ecNumber evidence="2 9">2.4.99.12</ecNumber>
    </recommendedName>
    <alternativeName>
        <fullName evidence="5 9">Lipid IV(A) 3-deoxy-D-manno-octulosonic acid transferase</fullName>
    </alternativeName>
</protein>
<dbReference type="EC" id="2.4.99.12" evidence="2 9"/>
<gene>
    <name evidence="11" type="ordered locus">Suden_0446</name>
</gene>
<name>Q30TF4_SULDN</name>
<evidence type="ECO:0000256" key="7">
    <source>
        <dbReference type="PIRSR" id="PIRSR639901-1"/>
    </source>
</evidence>
<evidence type="ECO:0000313" key="12">
    <source>
        <dbReference type="Proteomes" id="UP000002714"/>
    </source>
</evidence>
<dbReference type="CAZy" id="GT30">
    <property type="family name" value="Glycosyltransferase Family 30"/>
</dbReference>
<evidence type="ECO:0000256" key="1">
    <source>
        <dbReference type="ARBA" id="ARBA00004713"/>
    </source>
</evidence>
<evidence type="ECO:0000256" key="8">
    <source>
        <dbReference type="PIRSR" id="PIRSR639901-2"/>
    </source>
</evidence>
<keyword evidence="12" id="KW-1185">Reference proteome</keyword>
<keyword evidence="9" id="KW-1003">Cell membrane</keyword>
<dbReference type="AlphaFoldDB" id="Q30TF4"/>
<dbReference type="PANTHER" id="PTHR42755">
    <property type="entry name" value="3-DEOXY-MANNO-OCTULOSONATE CYTIDYLYLTRANSFERASE"/>
    <property type="match status" value="1"/>
</dbReference>
<dbReference type="Pfam" id="PF04413">
    <property type="entry name" value="Glycos_transf_N"/>
    <property type="match status" value="1"/>
</dbReference>
<dbReference type="InterPro" id="IPR039901">
    <property type="entry name" value="Kdotransferase"/>
</dbReference>
<evidence type="ECO:0000256" key="4">
    <source>
        <dbReference type="ARBA" id="ARBA00022679"/>
    </source>
</evidence>
<reference evidence="11 12" key="1">
    <citation type="journal article" date="2008" name="Appl. Environ. Microbiol.">
        <title>Genome of the epsilonproteobacterial chemolithoautotroph Sulfurimonas denitrificans.</title>
        <authorList>
            <person name="Sievert S.M."/>
            <person name="Scott K.M."/>
            <person name="Klotz M.G."/>
            <person name="Chain P.S.G."/>
            <person name="Hauser L.J."/>
            <person name="Hemp J."/>
            <person name="Huegler M."/>
            <person name="Land M."/>
            <person name="Lapidus A."/>
            <person name="Larimer F.W."/>
            <person name="Lucas S."/>
            <person name="Malfatti S.A."/>
            <person name="Meyer F."/>
            <person name="Paulsen I.T."/>
            <person name="Ren Q."/>
            <person name="Simon J."/>
            <person name="Bailey K."/>
            <person name="Diaz E."/>
            <person name="Fitzpatrick K.A."/>
            <person name="Glover B."/>
            <person name="Gwatney N."/>
            <person name="Korajkic A."/>
            <person name="Long A."/>
            <person name="Mobberley J.M."/>
            <person name="Pantry S.N."/>
            <person name="Pazder G."/>
            <person name="Peterson S."/>
            <person name="Quintanilla J.D."/>
            <person name="Sprinkle R."/>
            <person name="Stephens J."/>
            <person name="Thomas P."/>
            <person name="Vaughn R."/>
            <person name="Weber M.J."/>
            <person name="Wooten L.L."/>
        </authorList>
    </citation>
    <scope>NUCLEOTIDE SEQUENCE [LARGE SCALE GENOMIC DNA]</scope>
    <source>
        <strain evidence="12">ATCC 33889 / DSM 1251</strain>
    </source>
</reference>
<dbReference type="PANTHER" id="PTHR42755:SF1">
    <property type="entry name" value="3-DEOXY-D-MANNO-OCTULOSONIC ACID TRANSFERASE, MITOCHONDRIAL-RELATED"/>
    <property type="match status" value="1"/>
</dbReference>
<dbReference type="EMBL" id="CP000153">
    <property type="protein sequence ID" value="ABB43727.1"/>
    <property type="molecule type" value="Genomic_DNA"/>
</dbReference>
<evidence type="ECO:0000256" key="3">
    <source>
        <dbReference type="ARBA" id="ARBA00019077"/>
    </source>
</evidence>
<comment type="similarity">
    <text evidence="9">Belongs to the glycosyltransferase group 1 family.</text>
</comment>
<comment type="subcellular location">
    <subcellularLocation>
        <location evidence="9">Cell membrane</location>
    </subcellularLocation>
</comment>
<dbReference type="GO" id="GO:0043842">
    <property type="term" value="F:Kdo transferase activity"/>
    <property type="evidence" value="ECO:0007669"/>
    <property type="project" value="UniProtKB-EC"/>
</dbReference>
<dbReference type="UniPathway" id="UPA00958"/>
<feature type="site" description="Transition state stabilizer" evidence="8">
    <location>
        <position position="185"/>
    </location>
</feature>
<evidence type="ECO:0000256" key="2">
    <source>
        <dbReference type="ARBA" id="ARBA00012621"/>
    </source>
</evidence>
<dbReference type="NCBIfam" id="NF004389">
    <property type="entry name" value="PRK05749.1-5"/>
    <property type="match status" value="1"/>
</dbReference>
<dbReference type="KEGG" id="tdn:Suden_0446"/>
<organism evidence="11 12">
    <name type="scientific">Sulfurimonas denitrificans (strain ATCC 33889 / DSM 1251)</name>
    <name type="common">Thiomicrospira denitrificans (strain ATCC 33889 / DSM 1251)</name>
    <dbReference type="NCBI Taxonomy" id="326298"/>
    <lineage>
        <taxon>Bacteria</taxon>
        <taxon>Pseudomonadati</taxon>
        <taxon>Campylobacterota</taxon>
        <taxon>Epsilonproteobacteria</taxon>
        <taxon>Campylobacterales</taxon>
        <taxon>Sulfurimonadaceae</taxon>
        <taxon>Sulfurimonas</taxon>
    </lineage>
</organism>
<dbReference type="InterPro" id="IPR007507">
    <property type="entry name" value="Glycos_transf_N"/>
</dbReference>
<proteinExistence type="inferred from homology"/>
<comment type="catalytic activity">
    <reaction evidence="6 9">
        <text>lipid IVA (E. coli) + CMP-3-deoxy-beta-D-manno-octulosonate = alpha-Kdo-(2-&gt;6)-lipid IVA (E. coli) + CMP + H(+)</text>
        <dbReference type="Rhea" id="RHEA:28066"/>
        <dbReference type="ChEBI" id="CHEBI:15378"/>
        <dbReference type="ChEBI" id="CHEBI:58603"/>
        <dbReference type="ChEBI" id="CHEBI:60364"/>
        <dbReference type="ChEBI" id="CHEBI:60377"/>
        <dbReference type="ChEBI" id="CHEBI:85987"/>
        <dbReference type="EC" id="2.4.99.12"/>
    </reaction>
</comment>
<evidence type="ECO:0000256" key="9">
    <source>
        <dbReference type="RuleBase" id="RU365103"/>
    </source>
</evidence>
<evidence type="ECO:0000256" key="5">
    <source>
        <dbReference type="ARBA" id="ARBA00031445"/>
    </source>
</evidence>
<feature type="site" description="Transition state stabilizer" evidence="8">
    <location>
        <position position="109"/>
    </location>
</feature>
<dbReference type="Gene3D" id="3.40.50.2000">
    <property type="entry name" value="Glycogen Phosphorylase B"/>
    <property type="match status" value="1"/>
</dbReference>
<dbReference type="Proteomes" id="UP000002714">
    <property type="component" value="Chromosome"/>
</dbReference>
<dbReference type="GO" id="GO:0005886">
    <property type="term" value="C:plasma membrane"/>
    <property type="evidence" value="ECO:0007669"/>
    <property type="project" value="UniProtKB-SubCell"/>
</dbReference>
<comment type="pathway">
    <text evidence="1 9">Bacterial outer membrane biogenesis; LPS core biosynthesis.</text>
</comment>
<keyword evidence="9" id="KW-0472">Membrane</keyword>
<keyword evidence="9" id="KW-0448">Lipopolysaccharide biosynthesis</keyword>
<evidence type="ECO:0000259" key="10">
    <source>
        <dbReference type="Pfam" id="PF04413"/>
    </source>
</evidence>
<feature type="domain" description="3-deoxy-D-manno-octulosonic-acid transferase N-terminal" evidence="10">
    <location>
        <begin position="23"/>
        <end position="187"/>
    </location>
</feature>
<dbReference type="GO" id="GO:0009244">
    <property type="term" value="P:lipopolysaccharide core region biosynthetic process"/>
    <property type="evidence" value="ECO:0007669"/>
    <property type="project" value="UniProtKB-UniRule"/>
</dbReference>
<dbReference type="InterPro" id="IPR038107">
    <property type="entry name" value="Glycos_transf_N_sf"/>
</dbReference>
<evidence type="ECO:0000313" key="11">
    <source>
        <dbReference type="EMBL" id="ABB43727.1"/>
    </source>
</evidence>
<dbReference type="HOGENOM" id="CLU_036146_2_0_7"/>
<evidence type="ECO:0000256" key="6">
    <source>
        <dbReference type="ARBA" id="ARBA00049183"/>
    </source>
</evidence>
<dbReference type="STRING" id="326298.Suden_0446"/>
<dbReference type="eggNOG" id="COG1519">
    <property type="taxonomic scope" value="Bacteria"/>
</dbReference>
<keyword evidence="4 9" id="KW-0808">Transferase</keyword>